<sequence length="244" mass="26888">MESEDHRHSPRSPRTPTSADDCTDTTSASHSHGTCSKCGGPTTYSPVLQGFPGISPPPTYRPIRASAINLSPESLQSQQQAILLAPVPQPQKVTLVSPPYDFQVPTKRSHSPNNIKRFHSSELAKNFLGFVAALFESIRGHKISNTCHQSQAVNSIVSILETLIRWVDEIPPTPQSARYGNVAYRTFHGRLLEQSEPLMLHFYTTSSSLRRLRSPLISRIVSGIRAESISAPVTRPILLRGFIA</sequence>
<evidence type="ECO:0000256" key="1">
    <source>
        <dbReference type="ARBA" id="ARBA00011019"/>
    </source>
</evidence>
<dbReference type="PANTHER" id="PTHR10012:SF0">
    <property type="entry name" value="SERINE_THREONINE-PROTEIN PHOSPHATASE 2A ACTIVATOR"/>
    <property type="match status" value="1"/>
</dbReference>
<evidence type="ECO:0000313" key="4">
    <source>
        <dbReference type="EMBL" id="PKI45227.1"/>
    </source>
</evidence>
<evidence type="ECO:0000256" key="3">
    <source>
        <dbReference type="SAM" id="MobiDB-lite"/>
    </source>
</evidence>
<evidence type="ECO:0000256" key="2">
    <source>
        <dbReference type="RuleBase" id="RU361210"/>
    </source>
</evidence>
<name>A0A2I0IMK6_PUNGR</name>
<dbReference type="GO" id="GO:0005737">
    <property type="term" value="C:cytoplasm"/>
    <property type="evidence" value="ECO:0007669"/>
    <property type="project" value="UniProtKB-SubCell"/>
</dbReference>
<comment type="function">
    <text evidence="2">PPIases accelerate the folding of proteins. It catalyzes the cis-trans isomerization of proline imidic peptide bonds in oligopeptides.</text>
</comment>
<comment type="catalytic activity">
    <reaction evidence="2">
        <text>[protein]-peptidylproline (omega=180) = [protein]-peptidylproline (omega=0)</text>
        <dbReference type="Rhea" id="RHEA:16237"/>
        <dbReference type="Rhea" id="RHEA-COMP:10747"/>
        <dbReference type="Rhea" id="RHEA-COMP:10748"/>
        <dbReference type="ChEBI" id="CHEBI:83833"/>
        <dbReference type="ChEBI" id="CHEBI:83834"/>
        <dbReference type="EC" id="5.2.1.8"/>
    </reaction>
</comment>
<gene>
    <name evidence="4" type="ORF">CRG98_034405</name>
</gene>
<dbReference type="GO" id="GO:0008160">
    <property type="term" value="F:protein tyrosine phosphatase activator activity"/>
    <property type="evidence" value="ECO:0007669"/>
    <property type="project" value="TreeGrafter"/>
</dbReference>
<dbReference type="SUPFAM" id="SSF140984">
    <property type="entry name" value="PTPA-like"/>
    <property type="match status" value="1"/>
</dbReference>
<dbReference type="STRING" id="22663.A0A2I0IMK6"/>
<dbReference type="GO" id="GO:0005634">
    <property type="term" value="C:nucleus"/>
    <property type="evidence" value="ECO:0007669"/>
    <property type="project" value="TreeGrafter"/>
</dbReference>
<dbReference type="InterPro" id="IPR037218">
    <property type="entry name" value="PTPA_sf"/>
</dbReference>
<dbReference type="GO" id="GO:0000159">
    <property type="term" value="C:protein phosphatase type 2A complex"/>
    <property type="evidence" value="ECO:0007669"/>
    <property type="project" value="TreeGrafter"/>
</dbReference>
<keyword evidence="2" id="KW-0963">Cytoplasm</keyword>
<feature type="region of interest" description="Disordered" evidence="3">
    <location>
        <begin position="1"/>
        <end position="39"/>
    </location>
</feature>
<feature type="compositionally biased region" description="Low complexity" evidence="3">
    <location>
        <begin position="17"/>
        <end position="32"/>
    </location>
</feature>
<dbReference type="EC" id="5.2.1.8" evidence="2"/>
<accession>A0A2I0IMK6</accession>
<keyword evidence="2" id="KW-0413">Isomerase</keyword>
<dbReference type="PANTHER" id="PTHR10012">
    <property type="entry name" value="SERINE/THREONINE-PROTEIN PHOSPHATASE 2A REGULATORY SUBUNIT B"/>
    <property type="match status" value="1"/>
</dbReference>
<protein>
    <recommendedName>
        <fullName evidence="2">Serine/threonine-protein phosphatase 2A activator</fullName>
        <ecNumber evidence="2">5.2.1.8</ecNumber>
    </recommendedName>
    <alternativeName>
        <fullName evidence="2">Phosphotyrosyl phosphatase activator</fullName>
    </alternativeName>
</protein>
<reference evidence="4 5" key="1">
    <citation type="submission" date="2017-11" db="EMBL/GenBank/DDBJ databases">
        <title>De-novo sequencing of pomegranate (Punica granatum L.) genome.</title>
        <authorList>
            <person name="Akparov Z."/>
            <person name="Amiraslanov A."/>
            <person name="Hajiyeva S."/>
            <person name="Abbasov M."/>
            <person name="Kaur K."/>
            <person name="Hamwieh A."/>
            <person name="Solovyev V."/>
            <person name="Salamov A."/>
            <person name="Braich B."/>
            <person name="Kosarev P."/>
            <person name="Mahmoud A."/>
            <person name="Hajiyev E."/>
            <person name="Babayeva S."/>
            <person name="Izzatullayeva V."/>
            <person name="Mammadov A."/>
            <person name="Mammadov A."/>
            <person name="Sharifova S."/>
            <person name="Ojaghi J."/>
            <person name="Eynullazada K."/>
            <person name="Bayramov B."/>
            <person name="Abdulazimova A."/>
            <person name="Shahmuradov I."/>
        </authorList>
    </citation>
    <scope>NUCLEOTIDE SEQUENCE [LARGE SCALE GENOMIC DNA]</scope>
    <source>
        <strain evidence="5">cv. AG2017</strain>
        <tissue evidence="4">Leaf</tissue>
    </source>
</reference>
<dbReference type="Pfam" id="PF03095">
    <property type="entry name" value="PTPA"/>
    <property type="match status" value="1"/>
</dbReference>
<keyword evidence="2" id="KW-0697">Rotamase</keyword>
<dbReference type="InterPro" id="IPR004327">
    <property type="entry name" value="Phstyr_phstse_ac"/>
</dbReference>
<dbReference type="GO" id="GO:0007052">
    <property type="term" value="P:mitotic spindle organization"/>
    <property type="evidence" value="ECO:0007669"/>
    <property type="project" value="TreeGrafter"/>
</dbReference>
<comment type="subcellular location">
    <subcellularLocation>
        <location evidence="2">Cytoplasm</location>
    </subcellularLocation>
</comment>
<evidence type="ECO:0000313" key="5">
    <source>
        <dbReference type="Proteomes" id="UP000233551"/>
    </source>
</evidence>
<dbReference type="AlphaFoldDB" id="A0A2I0IMK6"/>
<dbReference type="Proteomes" id="UP000233551">
    <property type="component" value="Unassembled WGS sequence"/>
</dbReference>
<keyword evidence="5" id="KW-1185">Reference proteome</keyword>
<comment type="similarity">
    <text evidence="1 2">Belongs to the PTPA-type PPIase family.</text>
</comment>
<proteinExistence type="inferred from homology"/>
<dbReference type="GO" id="GO:0003755">
    <property type="term" value="F:peptidyl-prolyl cis-trans isomerase activity"/>
    <property type="evidence" value="ECO:0007669"/>
    <property type="project" value="UniProtKB-KW"/>
</dbReference>
<comment type="caution">
    <text evidence="4">The sequence shown here is derived from an EMBL/GenBank/DDBJ whole genome shotgun (WGS) entry which is preliminary data.</text>
</comment>
<dbReference type="EMBL" id="PGOL01002757">
    <property type="protein sequence ID" value="PKI45227.1"/>
    <property type="molecule type" value="Genomic_DNA"/>
</dbReference>
<organism evidence="4 5">
    <name type="scientific">Punica granatum</name>
    <name type="common">Pomegranate</name>
    <dbReference type="NCBI Taxonomy" id="22663"/>
    <lineage>
        <taxon>Eukaryota</taxon>
        <taxon>Viridiplantae</taxon>
        <taxon>Streptophyta</taxon>
        <taxon>Embryophyta</taxon>
        <taxon>Tracheophyta</taxon>
        <taxon>Spermatophyta</taxon>
        <taxon>Magnoliopsida</taxon>
        <taxon>eudicotyledons</taxon>
        <taxon>Gunneridae</taxon>
        <taxon>Pentapetalae</taxon>
        <taxon>rosids</taxon>
        <taxon>malvids</taxon>
        <taxon>Myrtales</taxon>
        <taxon>Lythraceae</taxon>
        <taxon>Punica</taxon>
    </lineage>
</organism>